<feature type="domain" description="Dynein axonemal assembly factor 11-like CS" evidence="10">
    <location>
        <begin position="226"/>
        <end position="346"/>
    </location>
</feature>
<dbReference type="STRING" id="946362.F2U9Q8"/>
<dbReference type="InterPro" id="IPR001611">
    <property type="entry name" value="Leu-rich_rpt"/>
</dbReference>
<dbReference type="PROSITE" id="PS51450">
    <property type="entry name" value="LRR"/>
    <property type="match status" value="2"/>
</dbReference>
<evidence type="ECO:0000256" key="8">
    <source>
        <dbReference type="ARBA" id="ARBA00049982"/>
    </source>
</evidence>
<keyword evidence="6" id="KW-0969">Cilium</keyword>
<gene>
    <name evidence="11" type="ORF">PTSG_04799</name>
</gene>
<evidence type="ECO:0000256" key="9">
    <source>
        <dbReference type="SAM" id="MobiDB-lite"/>
    </source>
</evidence>
<dbReference type="GeneID" id="16074694"/>
<keyword evidence="5" id="KW-0677">Repeat</keyword>
<evidence type="ECO:0000259" key="10">
    <source>
        <dbReference type="Pfam" id="PF23602"/>
    </source>
</evidence>
<feature type="compositionally biased region" description="Acidic residues" evidence="9">
    <location>
        <begin position="424"/>
        <end position="435"/>
    </location>
</feature>
<dbReference type="SUPFAM" id="SSF52058">
    <property type="entry name" value="L domain-like"/>
    <property type="match status" value="1"/>
</dbReference>
<dbReference type="RefSeq" id="XP_004994116.1">
    <property type="nucleotide sequence ID" value="XM_004994059.1"/>
</dbReference>
<dbReference type="KEGG" id="sre:PTSG_04799"/>
<keyword evidence="4" id="KW-0433">Leucine-rich repeat</keyword>
<evidence type="ECO:0000313" key="11">
    <source>
        <dbReference type="EMBL" id="EGD73085.1"/>
    </source>
</evidence>
<name>F2U9Q8_SALR5</name>
<organism evidence="12">
    <name type="scientific">Salpingoeca rosetta (strain ATCC 50818 / BSB-021)</name>
    <dbReference type="NCBI Taxonomy" id="946362"/>
    <lineage>
        <taxon>Eukaryota</taxon>
        <taxon>Choanoflagellata</taxon>
        <taxon>Craspedida</taxon>
        <taxon>Salpingoecidae</taxon>
        <taxon>Salpingoeca</taxon>
    </lineage>
</organism>
<evidence type="ECO:0000256" key="6">
    <source>
        <dbReference type="ARBA" id="ARBA00023069"/>
    </source>
</evidence>
<dbReference type="GO" id="GO:0005737">
    <property type="term" value="C:cytoplasm"/>
    <property type="evidence" value="ECO:0007669"/>
    <property type="project" value="UniProtKB-SubCell"/>
</dbReference>
<dbReference type="GO" id="GO:0005929">
    <property type="term" value="C:cilium"/>
    <property type="evidence" value="ECO:0007669"/>
    <property type="project" value="UniProtKB-SubCell"/>
</dbReference>
<evidence type="ECO:0000256" key="4">
    <source>
        <dbReference type="ARBA" id="ARBA00022614"/>
    </source>
</evidence>
<comment type="subcellular location">
    <subcellularLocation>
        <location evidence="1">Cell projection</location>
        <location evidence="1">Cilium</location>
    </subcellularLocation>
    <subcellularLocation>
        <location evidence="2">Cytoplasm</location>
    </subcellularLocation>
</comment>
<dbReference type="SMART" id="SM00365">
    <property type="entry name" value="LRR_SD22"/>
    <property type="match status" value="3"/>
</dbReference>
<reference evidence="11" key="1">
    <citation type="submission" date="2009-08" db="EMBL/GenBank/DDBJ databases">
        <title>Annotation of Salpingoeca rosetta.</title>
        <authorList>
            <consortium name="The Broad Institute Genome Sequencing Platform"/>
            <person name="Russ C."/>
            <person name="Cuomo C."/>
            <person name="Burger G."/>
            <person name="Gray M.W."/>
            <person name="Holland P.W.H."/>
            <person name="King N."/>
            <person name="Lang F.B.F."/>
            <person name="Roger A.J."/>
            <person name="Ruiz-Trillo I."/>
            <person name="Young S.K."/>
            <person name="Zeng Q."/>
            <person name="Gargeya S."/>
            <person name="Alvarado L."/>
            <person name="Berlin A."/>
            <person name="Chapman S.B."/>
            <person name="Chen Z."/>
            <person name="Freedman E."/>
            <person name="Gellesch M."/>
            <person name="Goldberg J."/>
            <person name="Griggs A."/>
            <person name="Gujja S."/>
            <person name="Heilman E."/>
            <person name="Heiman D."/>
            <person name="Howarth C."/>
            <person name="Mehta T."/>
            <person name="Neiman D."/>
            <person name="Pearson M."/>
            <person name="Roberts A."/>
            <person name="Saif S."/>
            <person name="Shea T."/>
            <person name="Shenoy N."/>
            <person name="Sisk P."/>
            <person name="Stolte C."/>
            <person name="Sykes S."/>
            <person name="White J."/>
            <person name="Yandava C."/>
            <person name="Haas B."/>
            <person name="Nusbaum C."/>
            <person name="Birren B."/>
        </authorList>
    </citation>
    <scope>NUCLEOTIDE SEQUENCE [LARGE SCALE GENOMIC DNA]</scope>
    <source>
        <strain evidence="11">ATCC 50818</strain>
    </source>
</reference>
<sequence length="435" mass="50074">MGRITVALLRKRAEHNNKELSTLEEISLHQENLEKIEVLDSACRNLQILYLQNNIIGKIENLGRMKRLKYINLALNNIQVIENLEGVESLEKLDLTVNFVFDVRDVKRLRANQFLRELYLTGNPCATYTGYRQYVITTLPNLAILDGQEVTRSERIRAAQELPDIMDELIDQIKENTPKDLDVQQQQQHDDDDDVDMELDLEKLTTDEAQKEFWAEEAEHTPQARYEMHKRQEAMQRAEELKKNPPKPKKERRLFREDGRPLNINEGGWDFRLDGQDVFEKDLVLDFPCYKHLDTSQIELDVEPTYVRITIKGKMFQLVLPEPVHPDKGHAKRSKITGHLVVTMPKVNPPKQRPQQQQQQQDGDGDEVVGGAGRSGAPKVEKLEVSSAAKHTVDYKGIVDANEQAKKNKTVLRAHVQERANDPDFVDDDDVPPLE</sequence>
<evidence type="ECO:0000256" key="2">
    <source>
        <dbReference type="ARBA" id="ARBA00004496"/>
    </source>
</evidence>
<dbReference type="EMBL" id="GL832965">
    <property type="protein sequence ID" value="EGD73085.1"/>
    <property type="molecule type" value="Genomic_DNA"/>
</dbReference>
<evidence type="ECO:0000256" key="3">
    <source>
        <dbReference type="ARBA" id="ARBA00022490"/>
    </source>
</evidence>
<dbReference type="Gene3D" id="3.80.10.10">
    <property type="entry name" value="Ribonuclease Inhibitor"/>
    <property type="match status" value="1"/>
</dbReference>
<dbReference type="Proteomes" id="UP000007799">
    <property type="component" value="Unassembled WGS sequence"/>
</dbReference>
<dbReference type="FunFam" id="3.80.10.10:FF:000052">
    <property type="entry name" value="Leucine rich repeat containing 6"/>
    <property type="match status" value="1"/>
</dbReference>
<dbReference type="OMA" id="QHRAVIV"/>
<evidence type="ECO:0000256" key="5">
    <source>
        <dbReference type="ARBA" id="ARBA00022737"/>
    </source>
</evidence>
<dbReference type="GO" id="GO:0036158">
    <property type="term" value="P:outer dynein arm assembly"/>
    <property type="evidence" value="ECO:0007669"/>
    <property type="project" value="TreeGrafter"/>
</dbReference>
<keyword evidence="12" id="KW-1185">Reference proteome</keyword>
<dbReference type="PANTHER" id="PTHR18849:SF0">
    <property type="entry name" value="CILIA- AND FLAGELLA-ASSOCIATED PROTEIN 410-RELATED"/>
    <property type="match status" value="1"/>
</dbReference>
<accession>F2U9Q8</accession>
<dbReference type="InParanoid" id="F2U9Q8"/>
<proteinExistence type="inferred from homology"/>
<dbReference type="eggNOG" id="KOG0531">
    <property type="taxonomic scope" value="Eukaryota"/>
</dbReference>
<feature type="compositionally biased region" description="Basic residues" evidence="9">
    <location>
        <begin position="244"/>
        <end position="253"/>
    </location>
</feature>
<evidence type="ECO:0000256" key="1">
    <source>
        <dbReference type="ARBA" id="ARBA00004138"/>
    </source>
</evidence>
<feature type="region of interest" description="Disordered" evidence="9">
    <location>
        <begin position="345"/>
        <end position="435"/>
    </location>
</feature>
<dbReference type="FunCoup" id="F2U9Q8">
    <property type="interactions" value="78"/>
</dbReference>
<comment type="similarity">
    <text evidence="8">Belongs to the tilB family.</text>
</comment>
<evidence type="ECO:0000313" key="12">
    <source>
        <dbReference type="Proteomes" id="UP000007799"/>
    </source>
</evidence>
<dbReference type="InterPro" id="IPR032675">
    <property type="entry name" value="LRR_dom_sf"/>
</dbReference>
<dbReference type="Pfam" id="PF23602">
    <property type="entry name" value="CS_DNAAF11_C"/>
    <property type="match status" value="1"/>
</dbReference>
<dbReference type="Pfam" id="PF14580">
    <property type="entry name" value="LRR_9"/>
    <property type="match status" value="1"/>
</dbReference>
<dbReference type="PANTHER" id="PTHR18849">
    <property type="entry name" value="LEUCINE RICH REPEAT PROTEIN"/>
    <property type="match status" value="1"/>
</dbReference>
<dbReference type="AlphaFoldDB" id="F2U9Q8"/>
<keyword evidence="7" id="KW-0966">Cell projection</keyword>
<dbReference type="OrthoDB" id="10250990at2759"/>
<protein>
    <recommendedName>
        <fullName evidence="10">Dynein axonemal assembly factor 11-like CS domain-containing protein</fullName>
    </recommendedName>
</protein>
<evidence type="ECO:0000256" key="7">
    <source>
        <dbReference type="ARBA" id="ARBA00023273"/>
    </source>
</evidence>
<feature type="region of interest" description="Disordered" evidence="9">
    <location>
        <begin position="237"/>
        <end position="258"/>
    </location>
</feature>
<dbReference type="InterPro" id="IPR056496">
    <property type="entry name" value="CS_DNAAF11_C"/>
</dbReference>
<keyword evidence="3" id="KW-0963">Cytoplasm</keyword>